<proteinExistence type="predicted"/>
<dbReference type="SUPFAM" id="SSF55729">
    <property type="entry name" value="Acyl-CoA N-acyltransferases (Nat)"/>
    <property type="match status" value="1"/>
</dbReference>
<sequence length="168" mass="19236">MTPSRTCCPHIRLRSAEAGDAASIYELETSCFDRAEEMFNRRQLQRLIANPRAIVVVAERKGAIMGWAAGLLRRDRHRCSGRLYAIAVHPDAQGKRIGKKLTDYILKTLTSHGAQRIFLEVHVENQKAINLYHKMGFIDRKYLTNYYGPHHHGIRMMRPATGTQHARD</sequence>
<dbReference type="Pfam" id="PF00583">
    <property type="entry name" value="Acetyltransf_1"/>
    <property type="match status" value="1"/>
</dbReference>
<dbReference type="PANTHER" id="PTHR43072">
    <property type="entry name" value="N-ACETYLTRANSFERASE"/>
    <property type="match status" value="1"/>
</dbReference>
<dbReference type="Gene3D" id="3.40.630.30">
    <property type="match status" value="1"/>
</dbReference>
<gene>
    <name evidence="2" type="ORF">BIY37_08955</name>
</gene>
<reference evidence="2 3" key="1">
    <citation type="journal article" date="2016" name="Genome Announc.">
        <title>Draft Genome Sequence of the Anaerobic Ammonium-Oxidizing Bacterium 'Candidatus Brocadia sp. 40'.</title>
        <authorList>
            <person name="Ali M."/>
            <person name="Haroon M.F."/>
            <person name="Narita Y."/>
            <person name="Zhang L."/>
            <person name="Rangel Shaw D."/>
            <person name="Okabe S."/>
            <person name="Saikaly P.E."/>
        </authorList>
    </citation>
    <scope>NUCLEOTIDE SEQUENCE [LARGE SCALE GENOMIC DNA]</scope>
    <source>
        <strain evidence="2 3">40</strain>
    </source>
</reference>
<dbReference type="PROSITE" id="PS51186">
    <property type="entry name" value="GNAT"/>
    <property type="match status" value="1"/>
</dbReference>
<evidence type="ECO:0000313" key="3">
    <source>
        <dbReference type="Proteomes" id="UP000242219"/>
    </source>
</evidence>
<feature type="domain" description="N-acetyltransferase" evidence="1">
    <location>
        <begin position="11"/>
        <end position="161"/>
    </location>
</feature>
<dbReference type="RefSeq" id="WP_070067483.1">
    <property type="nucleotide sequence ID" value="NZ_MJUW02000097.1"/>
</dbReference>
<dbReference type="EMBL" id="MJUW02000097">
    <property type="protein sequence ID" value="OQD45324.1"/>
    <property type="molecule type" value="Genomic_DNA"/>
</dbReference>
<name>A0A1V6LYS3_9BACT</name>
<dbReference type="Proteomes" id="UP000242219">
    <property type="component" value="Unassembled WGS sequence"/>
</dbReference>
<comment type="caution">
    <text evidence="2">The sequence shown here is derived from an EMBL/GenBank/DDBJ whole genome shotgun (WGS) entry which is preliminary data.</text>
</comment>
<accession>A0A1V6LYS3</accession>
<dbReference type="AlphaFoldDB" id="A0A1V6LYS3"/>
<dbReference type="GO" id="GO:0016747">
    <property type="term" value="F:acyltransferase activity, transferring groups other than amino-acyl groups"/>
    <property type="evidence" value="ECO:0007669"/>
    <property type="project" value="InterPro"/>
</dbReference>
<dbReference type="InterPro" id="IPR016181">
    <property type="entry name" value="Acyl_CoA_acyltransferase"/>
</dbReference>
<evidence type="ECO:0000259" key="1">
    <source>
        <dbReference type="PROSITE" id="PS51186"/>
    </source>
</evidence>
<protein>
    <recommendedName>
        <fullName evidence="1">N-acetyltransferase domain-containing protein</fullName>
    </recommendedName>
</protein>
<dbReference type="CDD" id="cd04301">
    <property type="entry name" value="NAT_SF"/>
    <property type="match status" value="1"/>
</dbReference>
<dbReference type="InterPro" id="IPR000182">
    <property type="entry name" value="GNAT_dom"/>
</dbReference>
<organism evidence="2 3">
    <name type="scientific">Candidatus Brocadia sapporoensis</name>
    <dbReference type="NCBI Taxonomy" id="392547"/>
    <lineage>
        <taxon>Bacteria</taxon>
        <taxon>Pseudomonadati</taxon>
        <taxon>Planctomycetota</taxon>
        <taxon>Candidatus Brocadiia</taxon>
        <taxon>Candidatus Brocadiales</taxon>
        <taxon>Candidatus Brocadiaceae</taxon>
        <taxon>Candidatus Brocadia</taxon>
    </lineage>
</organism>
<evidence type="ECO:0000313" key="2">
    <source>
        <dbReference type="EMBL" id="OQD45324.1"/>
    </source>
</evidence>
<keyword evidence="3" id="KW-1185">Reference proteome</keyword>